<feature type="compositionally biased region" description="Polar residues" evidence="1">
    <location>
        <begin position="356"/>
        <end position="376"/>
    </location>
</feature>
<proteinExistence type="predicted"/>
<dbReference type="PANTHER" id="PTHR31267:SF2">
    <property type="entry name" value="EXPRESSED PROTEIN"/>
    <property type="match status" value="1"/>
</dbReference>
<dbReference type="EMBL" id="OU466862">
    <property type="protein sequence ID" value="CAH2072675.1"/>
    <property type="molecule type" value="Genomic_DNA"/>
</dbReference>
<organism evidence="2 3">
    <name type="scientific">Thlaspi arvense</name>
    <name type="common">Field penny-cress</name>
    <dbReference type="NCBI Taxonomy" id="13288"/>
    <lineage>
        <taxon>Eukaryota</taxon>
        <taxon>Viridiplantae</taxon>
        <taxon>Streptophyta</taxon>
        <taxon>Embryophyta</taxon>
        <taxon>Tracheophyta</taxon>
        <taxon>Spermatophyta</taxon>
        <taxon>Magnoliopsida</taxon>
        <taxon>eudicotyledons</taxon>
        <taxon>Gunneridae</taxon>
        <taxon>Pentapetalae</taxon>
        <taxon>rosids</taxon>
        <taxon>malvids</taxon>
        <taxon>Brassicales</taxon>
        <taxon>Brassicaceae</taxon>
        <taxon>Thlaspideae</taxon>
        <taxon>Thlaspi</taxon>
    </lineage>
</organism>
<feature type="region of interest" description="Disordered" evidence="1">
    <location>
        <begin position="356"/>
        <end position="377"/>
    </location>
</feature>
<dbReference type="Proteomes" id="UP000836841">
    <property type="component" value="Chromosome 6"/>
</dbReference>
<evidence type="ECO:0000256" key="1">
    <source>
        <dbReference type="SAM" id="MobiDB-lite"/>
    </source>
</evidence>
<dbReference type="AlphaFoldDB" id="A0AAU9SZ94"/>
<feature type="compositionally biased region" description="Polar residues" evidence="1">
    <location>
        <begin position="195"/>
        <end position="206"/>
    </location>
</feature>
<keyword evidence="3" id="KW-1185">Reference proteome</keyword>
<feature type="region of interest" description="Disordered" evidence="1">
    <location>
        <begin position="195"/>
        <end position="227"/>
    </location>
</feature>
<sequence length="885" mass="97684">MQQSGYDEMQFLQQQVMLKQLHALQSQQQNFLNPYSSTVPKQASNSGQFQPLHDAMPLNDSSPGYLNWGQRNAFPGQQGTLDKTMFSMGLGSQQPDISLYGTPVANARGSTGQQPPIQVMYQEPNSLAARPPSGQSQKSLMQSSGFNNPFLKSQYGLSPAQLPLQQQGAFMSNLGVQGRGMSEAGLSNGIHSGNFLSQQFDTSSKGSSRRQEEQASWSSFQQKGSQGLVPLDPLEEKILFDMEDSSISEIASGVFGDKFDSVNISSSFPSMHSGSWSALMQTAVAEASSSDTGLQEEFSGLTYQNMELPADINDISNFLDSDKQQAGCVNNNNTLLGSSSLNASFPGFQVPSDQLRSSIFQDDSTPDSTKRSSNVTGHWVDCNPQPMISTVSFDNISTGNMYMQSSGMQSQTGNYSFNTADSSASHLAGMSSQGGKWMNAPGQLGKEAMFPQFIQQNEPATVTVSQMHTTSPFVASQPENATFPGVILDGGIGGHTFNPTRSPQQGTNQQFNVWMDLPTRHYPSDQQSLKFPLNSTSPVERLGSDVSTSQKAQHMSSTAYNMPQRVGLPQEQGAAAKNDSDFTAPNKDFNRLQGENNVDFGSSLKSYGQNYGFKMPVDNGMSSMSQLESFVFDDPKMEQNVCSSGSSHLNLPTSAPVWFKQMGAVRNDQMQPAHDSQETRHFKPLNTMDKHAEIIAPKKRKLMRTRLLGWNEEASNASQRDHTISEREQEWARVSNLLVEKAEYDTQTFEFAPPLHRSKRRLVLTSKLLRQLFDPPPSFKLSAASSSYDILLFFVARATLGNACSLTHKRENVLPSSSYEVDKIPEKIENFERKDVQHSEVAKKLSDQAKKLEESFERDTLQWDPCLGTYQREYNAFRYDSALGN</sequence>
<reference evidence="2 3" key="1">
    <citation type="submission" date="2022-03" db="EMBL/GenBank/DDBJ databases">
        <authorList>
            <person name="Nunn A."/>
            <person name="Chopra R."/>
            <person name="Nunn A."/>
            <person name="Contreras Garrido A."/>
        </authorList>
    </citation>
    <scope>NUCLEOTIDE SEQUENCE [LARGE SCALE GENOMIC DNA]</scope>
</reference>
<evidence type="ECO:0000313" key="2">
    <source>
        <dbReference type="EMBL" id="CAH2072675.1"/>
    </source>
</evidence>
<evidence type="ECO:0000313" key="3">
    <source>
        <dbReference type="Proteomes" id="UP000836841"/>
    </source>
</evidence>
<protein>
    <submittedName>
        <fullName evidence="2">Uncharacterized protein</fullName>
    </submittedName>
</protein>
<name>A0AAU9SZ94_THLAR</name>
<dbReference type="PANTHER" id="PTHR31267">
    <property type="entry name" value="DENTIN SIALOPHOSPHOPROTEIN-LIKE PROTEIN"/>
    <property type="match status" value="1"/>
</dbReference>
<gene>
    <name evidence="2" type="ORF">TAV2_LOCUS20168</name>
</gene>
<feature type="compositionally biased region" description="Polar residues" evidence="1">
    <location>
        <begin position="214"/>
        <end position="225"/>
    </location>
</feature>
<accession>A0AAU9SZ94</accession>